<dbReference type="OrthoDB" id="2991292at2"/>
<dbReference type="AlphaFoldDB" id="A0A1L3MLY7"/>
<dbReference type="GO" id="GO:0006355">
    <property type="term" value="P:regulation of DNA-templated transcription"/>
    <property type="evidence" value="ECO:0007669"/>
    <property type="project" value="InterPro"/>
</dbReference>
<feature type="coiled-coil region" evidence="8">
    <location>
        <begin position="77"/>
        <end position="137"/>
    </location>
</feature>
<dbReference type="GO" id="GO:0008356">
    <property type="term" value="P:asymmetric cell division"/>
    <property type="evidence" value="ECO:0007669"/>
    <property type="project" value="UniProtKB-UniRule"/>
</dbReference>
<evidence type="ECO:0000256" key="5">
    <source>
        <dbReference type="ARBA" id="ARBA00023054"/>
    </source>
</evidence>
<evidence type="ECO:0000256" key="6">
    <source>
        <dbReference type="ARBA" id="ARBA00023125"/>
    </source>
</evidence>
<evidence type="ECO:0000256" key="8">
    <source>
        <dbReference type="HAMAP-Rule" id="MF_01170"/>
    </source>
</evidence>
<dbReference type="STRING" id="1547283.A9C19_00590"/>
<comment type="similarity">
    <text evidence="8">Belongs to the RacA family.</text>
</comment>
<organism evidence="10 11">
    <name type="scientific">Bacillus weihaiensis</name>
    <dbReference type="NCBI Taxonomy" id="1547283"/>
    <lineage>
        <taxon>Bacteria</taxon>
        <taxon>Bacillati</taxon>
        <taxon>Bacillota</taxon>
        <taxon>Bacilli</taxon>
        <taxon>Bacillales</taxon>
        <taxon>Bacillaceae</taxon>
        <taxon>Bacillus</taxon>
    </lineage>
</organism>
<evidence type="ECO:0000259" key="9">
    <source>
        <dbReference type="Pfam" id="PF13411"/>
    </source>
</evidence>
<dbReference type="EMBL" id="CP016020">
    <property type="protein sequence ID" value="APH03370.1"/>
    <property type="molecule type" value="Genomic_DNA"/>
</dbReference>
<proteinExistence type="inferred from homology"/>
<dbReference type="InterPro" id="IPR009061">
    <property type="entry name" value="DNA-bd_dom_put_sf"/>
</dbReference>
<dbReference type="KEGG" id="bwh:A9C19_00590"/>
<keyword evidence="1 8" id="KW-0963">Cytoplasm</keyword>
<comment type="subcellular location">
    <subcellularLocation>
        <location evidence="8">Cytoplasm</location>
    </subcellularLocation>
    <text evidence="8">Localizes to cell poles and nucleoid.</text>
</comment>
<dbReference type="GO" id="GO:0003690">
    <property type="term" value="F:double-stranded DNA binding"/>
    <property type="evidence" value="ECO:0007669"/>
    <property type="project" value="UniProtKB-UniRule"/>
</dbReference>
<protein>
    <recommendedName>
        <fullName evidence="8">Chromosome-anchoring protein RacA</fullName>
    </recommendedName>
</protein>
<feature type="domain" description="HTH merR-type" evidence="9">
    <location>
        <begin position="1"/>
        <end position="51"/>
    </location>
</feature>
<evidence type="ECO:0000313" key="11">
    <source>
        <dbReference type="Proteomes" id="UP000181936"/>
    </source>
</evidence>
<evidence type="ECO:0000256" key="1">
    <source>
        <dbReference type="ARBA" id="ARBA00022490"/>
    </source>
</evidence>
<keyword evidence="7 8" id="KW-0131">Cell cycle</keyword>
<feature type="DNA-binding region" description="H-T-H motif" evidence="8">
    <location>
        <begin position="3"/>
        <end position="23"/>
    </location>
</feature>
<dbReference type="Proteomes" id="UP000181936">
    <property type="component" value="Chromosome"/>
</dbReference>
<dbReference type="GO" id="GO:0030261">
    <property type="term" value="P:chromosome condensation"/>
    <property type="evidence" value="ECO:0007669"/>
    <property type="project" value="UniProtKB-UniRule"/>
</dbReference>
<keyword evidence="3 8" id="KW-0159">Chromosome partition</keyword>
<dbReference type="GO" id="GO:0005737">
    <property type="term" value="C:cytoplasm"/>
    <property type="evidence" value="ECO:0007669"/>
    <property type="project" value="UniProtKB-SubCell"/>
</dbReference>
<dbReference type="HAMAP" id="MF_01170">
    <property type="entry name" value="RacA"/>
    <property type="match status" value="1"/>
</dbReference>
<keyword evidence="6 8" id="KW-0238">DNA-binding</keyword>
<keyword evidence="4 8" id="KW-0749">Sporulation</keyword>
<dbReference type="RefSeq" id="WP_072578153.1">
    <property type="nucleotide sequence ID" value="NZ_CP016020.1"/>
</dbReference>
<evidence type="ECO:0000256" key="4">
    <source>
        <dbReference type="ARBA" id="ARBA00022969"/>
    </source>
</evidence>
<evidence type="ECO:0000256" key="2">
    <source>
        <dbReference type="ARBA" id="ARBA00022618"/>
    </source>
</evidence>
<dbReference type="SUPFAM" id="SSF46955">
    <property type="entry name" value="Putative DNA-binding domain"/>
    <property type="match status" value="1"/>
</dbReference>
<dbReference type="GO" id="GO:0030435">
    <property type="term" value="P:sporulation resulting in formation of a cellular spore"/>
    <property type="evidence" value="ECO:0007669"/>
    <property type="project" value="UniProtKB-UniRule"/>
</dbReference>
<accession>A0A1L3MLY7</accession>
<gene>
    <name evidence="8" type="primary">racA</name>
    <name evidence="10" type="ORF">A9C19_00590</name>
</gene>
<dbReference type="GO" id="GO:0007059">
    <property type="term" value="P:chromosome segregation"/>
    <property type="evidence" value="ECO:0007669"/>
    <property type="project" value="UniProtKB-UniRule"/>
</dbReference>
<evidence type="ECO:0000256" key="7">
    <source>
        <dbReference type="ARBA" id="ARBA00023306"/>
    </source>
</evidence>
<sequence>MSTAAVAKLLGVSRRTLMRWVNQQDLQLEKNEQGHYQFTQEDIEQLKQIQQKTESIQSTSTRKGSVQRMPAIDAHTLNTIEGKLEELDRKVRNKADDVVSYQLLQHRREMDELVSTIQKLENRITELETNQKRDVKKDPRLVYDQNKAPKNRRKSFISSLFGV</sequence>
<keyword evidence="2 8" id="KW-0132">Cell division</keyword>
<dbReference type="InterPro" id="IPR023522">
    <property type="entry name" value="Chrosome_anchoring_RacA"/>
</dbReference>
<evidence type="ECO:0000313" key="10">
    <source>
        <dbReference type="EMBL" id="APH03370.1"/>
    </source>
</evidence>
<comment type="function">
    <text evidence="8">Required for the formation of axial filaments and for anchoring the origin regions at the cell poles in sporulating cells, thus ensuring proper chromosome segregation in the prespore. Binds in a dispersed manner throughout the chromosome but preferentially to sites clustered in the origin portion of the chromosome, causing condensation of the chromosome and its remodeling into an elongated, anchored structure.</text>
</comment>
<evidence type="ECO:0000256" key="3">
    <source>
        <dbReference type="ARBA" id="ARBA00022829"/>
    </source>
</evidence>
<keyword evidence="11" id="KW-1185">Reference proteome</keyword>
<name>A0A1L3MLY7_9BACI</name>
<dbReference type="InterPro" id="IPR000551">
    <property type="entry name" value="MerR-type_HTH_dom"/>
</dbReference>
<reference evidence="10 11" key="1">
    <citation type="journal article" date="2016" name="Sci. Rep.">
        <title>Complete genome sequence and transcriptomic analysis of a novel marine strain Bacillus weihaiensis reveals the mechanism of brown algae degradation.</title>
        <authorList>
            <person name="Zhu Y."/>
            <person name="Chen P."/>
            <person name="Bao Y."/>
            <person name="Men Y."/>
            <person name="Zeng Y."/>
            <person name="Yang J."/>
            <person name="Sun J."/>
            <person name="Sun Y."/>
        </authorList>
    </citation>
    <scope>NUCLEOTIDE SEQUENCE [LARGE SCALE GENOMIC DNA]</scope>
    <source>
        <strain evidence="10 11">Alg07</strain>
    </source>
</reference>
<dbReference type="Pfam" id="PF13411">
    <property type="entry name" value="MerR_1"/>
    <property type="match status" value="1"/>
</dbReference>
<keyword evidence="5 8" id="KW-0175">Coiled coil</keyword>
<dbReference type="Gene3D" id="1.10.1660.10">
    <property type="match status" value="1"/>
</dbReference>